<sequence length="97" mass="11167">MCAPSRRTIKRHIAEHTSQIKEELYSWGLSWGRFLIGEAVLRGFLTTGRSISRRKKKTARNVLEHNRFLILQGEIETILITKPKALAETDCGLLEYL</sequence>
<dbReference type="EMBL" id="DS232867">
    <property type="protein sequence ID" value="EDS26216.1"/>
    <property type="molecule type" value="Genomic_DNA"/>
</dbReference>
<reference evidence="2" key="2">
    <citation type="submission" date="2021-02" db="UniProtKB">
        <authorList>
            <consortium name="EnsemblMetazoa"/>
        </authorList>
    </citation>
    <scope>IDENTIFICATION</scope>
    <source>
        <strain evidence="2">JHB</strain>
    </source>
</reference>
<dbReference type="KEGG" id="cqu:CpipJ_CPIJ017986"/>
<dbReference type="VEuPathDB" id="VectorBase:CPIJ017986"/>
<dbReference type="HOGENOM" id="CLU_2348709_0_0_1"/>
<protein>
    <submittedName>
        <fullName evidence="1 2">Structural maintenance of chromosomes smc4</fullName>
    </submittedName>
</protein>
<accession>B0XET4</accession>
<dbReference type="EnsemblMetazoa" id="CPIJ017986-RA">
    <property type="protein sequence ID" value="CPIJ017986-PA"/>
    <property type="gene ID" value="CPIJ017986"/>
</dbReference>
<organism>
    <name type="scientific">Culex quinquefasciatus</name>
    <name type="common">Southern house mosquito</name>
    <name type="synonym">Culex pungens</name>
    <dbReference type="NCBI Taxonomy" id="7176"/>
    <lineage>
        <taxon>Eukaryota</taxon>
        <taxon>Metazoa</taxon>
        <taxon>Ecdysozoa</taxon>
        <taxon>Arthropoda</taxon>
        <taxon>Hexapoda</taxon>
        <taxon>Insecta</taxon>
        <taxon>Pterygota</taxon>
        <taxon>Neoptera</taxon>
        <taxon>Endopterygota</taxon>
        <taxon>Diptera</taxon>
        <taxon>Nematocera</taxon>
        <taxon>Culicoidea</taxon>
        <taxon>Culicidae</taxon>
        <taxon>Culicinae</taxon>
        <taxon>Culicini</taxon>
        <taxon>Culex</taxon>
        <taxon>Culex</taxon>
    </lineage>
</organism>
<gene>
    <name evidence="2" type="primary">6051784</name>
    <name evidence="1" type="ORF">CpipJ_CPIJ017986</name>
</gene>
<reference evidence="1" key="1">
    <citation type="submission" date="2007-03" db="EMBL/GenBank/DDBJ databases">
        <title>Annotation of Culex pipiens quinquefasciatus.</title>
        <authorList>
            <consortium name="The Broad Institute Genome Sequencing Platform"/>
            <person name="Atkinson P.W."/>
            <person name="Hemingway J."/>
            <person name="Christensen B.M."/>
            <person name="Higgs S."/>
            <person name="Kodira C."/>
            <person name="Hannick L."/>
            <person name="Megy K."/>
            <person name="O'Leary S."/>
            <person name="Pearson M."/>
            <person name="Haas B.J."/>
            <person name="Mauceli E."/>
            <person name="Wortman J.R."/>
            <person name="Lee N.H."/>
            <person name="Guigo R."/>
            <person name="Stanke M."/>
            <person name="Alvarado L."/>
            <person name="Amedeo P."/>
            <person name="Antoine C.H."/>
            <person name="Arensburger P."/>
            <person name="Bidwell S.L."/>
            <person name="Crawford M."/>
            <person name="Camaro F."/>
            <person name="Devon K."/>
            <person name="Engels R."/>
            <person name="Hammond M."/>
            <person name="Howarth C."/>
            <person name="Koehrsen M."/>
            <person name="Lawson D."/>
            <person name="Montgomery P."/>
            <person name="Nene V."/>
            <person name="Nusbaum C."/>
            <person name="Puiu D."/>
            <person name="Romero-Severson J."/>
            <person name="Severson D.W."/>
            <person name="Shumway M."/>
            <person name="Sisk P."/>
            <person name="Stolte C."/>
            <person name="Zeng Q."/>
            <person name="Eisenstadt E."/>
            <person name="Fraser-Liggett C."/>
            <person name="Strausberg R."/>
            <person name="Galagan J."/>
            <person name="Birren B."/>
            <person name="Collins F.H."/>
        </authorList>
    </citation>
    <scope>NUCLEOTIDE SEQUENCE [LARGE SCALE GENOMIC DNA]</scope>
    <source>
        <strain evidence="1">JHB</strain>
    </source>
</reference>
<keyword evidence="3" id="KW-1185">Reference proteome</keyword>
<name>B0XET4_CULQU</name>
<evidence type="ECO:0000313" key="1">
    <source>
        <dbReference type="EMBL" id="EDS26216.1"/>
    </source>
</evidence>
<evidence type="ECO:0000313" key="3">
    <source>
        <dbReference type="Proteomes" id="UP000002320"/>
    </source>
</evidence>
<evidence type="ECO:0000313" key="2">
    <source>
        <dbReference type="EnsemblMetazoa" id="CPIJ017986-PA"/>
    </source>
</evidence>
<proteinExistence type="predicted"/>
<dbReference type="InParanoid" id="B0XET4"/>
<dbReference type="AlphaFoldDB" id="B0XET4"/>
<dbReference type="STRING" id="7176.B0XET4"/>
<dbReference type="Proteomes" id="UP000002320">
    <property type="component" value="Unassembled WGS sequence"/>
</dbReference>